<organism evidence="10 11">
    <name type="scientific">Candidatus Borkfalkia faecipullorum</name>
    <dbReference type="NCBI Taxonomy" id="2838510"/>
    <lineage>
        <taxon>Bacteria</taxon>
        <taxon>Bacillati</taxon>
        <taxon>Bacillota</taxon>
        <taxon>Clostridia</taxon>
        <taxon>Christensenellales</taxon>
        <taxon>Christensenellaceae</taxon>
        <taxon>Candidatus Borkfalkia</taxon>
    </lineage>
</organism>
<evidence type="ECO:0000259" key="8">
    <source>
        <dbReference type="Pfam" id="PF02879"/>
    </source>
</evidence>
<accession>A0A9D1V8Q5</accession>
<dbReference type="PRINTS" id="PR00509">
    <property type="entry name" value="PGMPMM"/>
</dbReference>
<dbReference type="Proteomes" id="UP000824204">
    <property type="component" value="Unassembled WGS sequence"/>
</dbReference>
<reference evidence="10" key="1">
    <citation type="journal article" date="2021" name="PeerJ">
        <title>Extensive microbial diversity within the chicken gut microbiome revealed by metagenomics and culture.</title>
        <authorList>
            <person name="Gilroy R."/>
            <person name="Ravi A."/>
            <person name="Getino M."/>
            <person name="Pursley I."/>
            <person name="Horton D.L."/>
            <person name="Alikhan N.F."/>
            <person name="Baker D."/>
            <person name="Gharbi K."/>
            <person name="Hall N."/>
            <person name="Watson M."/>
            <person name="Adriaenssens E.M."/>
            <person name="Foster-Nyarko E."/>
            <person name="Jarju S."/>
            <person name="Secka A."/>
            <person name="Antonio M."/>
            <person name="Oren A."/>
            <person name="Chaudhuri R.R."/>
            <person name="La Ragione R."/>
            <person name="Hildebrand F."/>
            <person name="Pallen M.J."/>
        </authorList>
    </citation>
    <scope>NUCLEOTIDE SEQUENCE</scope>
    <source>
        <strain evidence="10">811</strain>
    </source>
</reference>
<dbReference type="InterPro" id="IPR016055">
    <property type="entry name" value="A-D-PHexomutase_a/b/a-I/II/III"/>
</dbReference>
<evidence type="ECO:0008006" key="12">
    <source>
        <dbReference type="Google" id="ProtNLM"/>
    </source>
</evidence>
<comment type="caution">
    <text evidence="10">The sequence shown here is derived from an EMBL/GenBank/DDBJ whole genome shotgun (WGS) entry which is preliminary data.</text>
</comment>
<dbReference type="FunFam" id="3.40.120.10:FF:000010">
    <property type="entry name" value="phosphomannomutase/phosphoglucomutase isoform X1"/>
    <property type="match status" value="1"/>
</dbReference>
<feature type="domain" description="Alpha-D-phosphohexomutase alpha/beta/alpha" evidence="8">
    <location>
        <begin position="177"/>
        <end position="281"/>
    </location>
</feature>
<protein>
    <recommendedName>
        <fullName evidence="12">Phosphomannomutase/phosphoglucomutase</fullName>
    </recommendedName>
</protein>
<evidence type="ECO:0000259" key="7">
    <source>
        <dbReference type="Pfam" id="PF02878"/>
    </source>
</evidence>
<keyword evidence="6" id="KW-0413">Isomerase</keyword>
<evidence type="ECO:0000256" key="2">
    <source>
        <dbReference type="ARBA" id="ARBA00010231"/>
    </source>
</evidence>
<dbReference type="AlphaFoldDB" id="A0A9D1V8Q5"/>
<name>A0A9D1V8Q5_9FIRM</name>
<keyword evidence="5" id="KW-0460">Magnesium</keyword>
<comment type="similarity">
    <text evidence="2">Belongs to the phosphohexose mutase family.</text>
</comment>
<dbReference type="Pfam" id="PF02879">
    <property type="entry name" value="PGM_PMM_II"/>
    <property type="match status" value="1"/>
</dbReference>
<feature type="domain" description="Alpha-D-phosphohexomutase alpha/beta/alpha" evidence="9">
    <location>
        <begin position="286"/>
        <end position="401"/>
    </location>
</feature>
<comment type="cofactor">
    <cofactor evidence="1">
        <name>Mg(2+)</name>
        <dbReference type="ChEBI" id="CHEBI:18420"/>
    </cofactor>
</comment>
<feature type="domain" description="Alpha-D-phosphohexomutase alpha/beta/alpha" evidence="7">
    <location>
        <begin position="24"/>
        <end position="147"/>
    </location>
</feature>
<sequence>MNSDTKKFTDKTDWMSLKSGTDVRGVALEGVAGEPVNLTDEAVSAIVKAFCFRLARDLGRDKLTVAVGHDSRLSAQRISDCVCGALTQSGCDVIFTGLSSTPSMFMLLQDKDFDADASVMITASHLPYNKNGLKFFLPSGGLEGSDVADILTLASEGKALSASRKGTVRKESFLDRYCAGLVRFVREKTGKEKPLAGKKIVVDAGNGAGGFYVEKVLQPLGADTEGSQFLEPDGRFPNHIPNPENKDAMRAISECVKKNKADFGIIFDTDVDRAGAVDAKGEEINRNRLIALISAILLSEKPGTIVTDSVTSDGLAQFIANHGGKHCRYQRGYKNVIDKSKELNEAGEYSPLAIETSGHAALKENYFLDDGAYLVTRILISLAKLSEEGKEISDLIADLPEPLETAEVRLGFTPAGKPDFKTIGARAIEEIKEAAPAMGLKLAPDNYEGVRINFGKGQGDGWALIRMSLHEPILPINFESDAKGGCKAIAHKLAELLQPYAEKIDLTKLKEYIKNA</sequence>
<dbReference type="GO" id="GO:0046872">
    <property type="term" value="F:metal ion binding"/>
    <property type="evidence" value="ECO:0007669"/>
    <property type="project" value="UniProtKB-KW"/>
</dbReference>
<dbReference type="SUPFAM" id="SSF55957">
    <property type="entry name" value="Phosphoglucomutase, C-terminal domain"/>
    <property type="match status" value="1"/>
</dbReference>
<evidence type="ECO:0000256" key="4">
    <source>
        <dbReference type="ARBA" id="ARBA00022723"/>
    </source>
</evidence>
<dbReference type="Gene3D" id="3.30.310.50">
    <property type="entry name" value="Alpha-D-phosphohexomutase, C-terminal domain"/>
    <property type="match status" value="1"/>
</dbReference>
<reference evidence="10" key="2">
    <citation type="submission" date="2021-04" db="EMBL/GenBank/DDBJ databases">
        <authorList>
            <person name="Gilroy R."/>
        </authorList>
    </citation>
    <scope>NUCLEOTIDE SEQUENCE</scope>
    <source>
        <strain evidence="10">811</strain>
    </source>
</reference>
<dbReference type="InterPro" id="IPR005844">
    <property type="entry name" value="A-D-PHexomutase_a/b/a-I"/>
</dbReference>
<dbReference type="EMBL" id="DXFX01000080">
    <property type="protein sequence ID" value="HIX08056.1"/>
    <property type="molecule type" value="Genomic_DNA"/>
</dbReference>
<gene>
    <name evidence="10" type="ORF">H9741_06280</name>
</gene>
<dbReference type="InterPro" id="IPR050060">
    <property type="entry name" value="Phosphoglucosamine_mutase"/>
</dbReference>
<dbReference type="PANTHER" id="PTHR42946:SF1">
    <property type="entry name" value="PHOSPHOGLUCOMUTASE (ALPHA-D-GLUCOSE-1,6-BISPHOSPHATE-DEPENDENT)"/>
    <property type="match status" value="1"/>
</dbReference>
<dbReference type="InterPro" id="IPR005841">
    <property type="entry name" value="Alpha-D-phosphohexomutase_SF"/>
</dbReference>
<dbReference type="SUPFAM" id="SSF53738">
    <property type="entry name" value="Phosphoglucomutase, first 3 domains"/>
    <property type="match status" value="3"/>
</dbReference>
<evidence type="ECO:0000256" key="3">
    <source>
        <dbReference type="ARBA" id="ARBA00022553"/>
    </source>
</evidence>
<dbReference type="Pfam" id="PF02878">
    <property type="entry name" value="PGM_PMM_I"/>
    <property type="match status" value="1"/>
</dbReference>
<dbReference type="CDD" id="cd03089">
    <property type="entry name" value="PMM_PGM"/>
    <property type="match status" value="1"/>
</dbReference>
<proteinExistence type="inferred from homology"/>
<evidence type="ECO:0000313" key="10">
    <source>
        <dbReference type="EMBL" id="HIX08056.1"/>
    </source>
</evidence>
<dbReference type="PANTHER" id="PTHR42946">
    <property type="entry name" value="PHOSPHOHEXOSE MUTASE"/>
    <property type="match status" value="1"/>
</dbReference>
<evidence type="ECO:0000256" key="5">
    <source>
        <dbReference type="ARBA" id="ARBA00022842"/>
    </source>
</evidence>
<dbReference type="Pfam" id="PF02880">
    <property type="entry name" value="PGM_PMM_III"/>
    <property type="match status" value="1"/>
</dbReference>
<dbReference type="GO" id="GO:0005975">
    <property type="term" value="P:carbohydrate metabolic process"/>
    <property type="evidence" value="ECO:0007669"/>
    <property type="project" value="InterPro"/>
</dbReference>
<evidence type="ECO:0000313" key="11">
    <source>
        <dbReference type="Proteomes" id="UP000824204"/>
    </source>
</evidence>
<dbReference type="Gene3D" id="3.40.120.10">
    <property type="entry name" value="Alpha-D-Glucose-1,6-Bisphosphate, subunit A, domain 3"/>
    <property type="match status" value="3"/>
</dbReference>
<dbReference type="GO" id="GO:0004615">
    <property type="term" value="F:phosphomannomutase activity"/>
    <property type="evidence" value="ECO:0007669"/>
    <property type="project" value="TreeGrafter"/>
</dbReference>
<keyword evidence="3" id="KW-0597">Phosphoprotein</keyword>
<evidence type="ECO:0000256" key="6">
    <source>
        <dbReference type="ARBA" id="ARBA00023235"/>
    </source>
</evidence>
<evidence type="ECO:0000259" key="9">
    <source>
        <dbReference type="Pfam" id="PF02880"/>
    </source>
</evidence>
<evidence type="ECO:0000256" key="1">
    <source>
        <dbReference type="ARBA" id="ARBA00001946"/>
    </source>
</evidence>
<dbReference type="InterPro" id="IPR005846">
    <property type="entry name" value="A-D-PHexomutase_a/b/a-III"/>
</dbReference>
<keyword evidence="4" id="KW-0479">Metal-binding</keyword>
<dbReference type="InterPro" id="IPR005845">
    <property type="entry name" value="A-D-PHexomutase_a/b/a-II"/>
</dbReference>
<dbReference type="InterPro" id="IPR036900">
    <property type="entry name" value="A-D-PHexomutase_C_sf"/>
</dbReference>